<dbReference type="GO" id="GO:0004252">
    <property type="term" value="F:serine-type endopeptidase activity"/>
    <property type="evidence" value="ECO:0007669"/>
    <property type="project" value="UniProtKB-UniRule"/>
</dbReference>
<evidence type="ECO:0000313" key="10">
    <source>
        <dbReference type="Proteomes" id="UP000572817"/>
    </source>
</evidence>
<protein>
    <submittedName>
        <fullName evidence="9">Peptidase S8/S53 subtilisin/kexin/sedolisin</fullName>
    </submittedName>
</protein>
<keyword evidence="2 5" id="KW-0645">Protease</keyword>
<dbReference type="PRINTS" id="PR00723">
    <property type="entry name" value="SUBTILISIN"/>
</dbReference>
<evidence type="ECO:0000256" key="4">
    <source>
        <dbReference type="ARBA" id="ARBA00022825"/>
    </source>
</evidence>
<name>A0A8H4ILY1_9PEZI</name>
<dbReference type="CDD" id="cd04077">
    <property type="entry name" value="Peptidases_S8_PCSK9_ProteinaseK_like"/>
    <property type="match status" value="1"/>
</dbReference>
<evidence type="ECO:0000313" key="9">
    <source>
        <dbReference type="EMBL" id="KAF4303510.1"/>
    </source>
</evidence>
<dbReference type="InterPro" id="IPR050131">
    <property type="entry name" value="Peptidase_S8_subtilisin-like"/>
</dbReference>
<evidence type="ECO:0000259" key="8">
    <source>
        <dbReference type="Pfam" id="PF00082"/>
    </source>
</evidence>
<dbReference type="PROSITE" id="PS51892">
    <property type="entry name" value="SUBTILASE"/>
    <property type="match status" value="1"/>
</dbReference>
<feature type="active site" description="Charge relay system" evidence="5">
    <location>
        <position position="343"/>
    </location>
</feature>
<evidence type="ECO:0000256" key="3">
    <source>
        <dbReference type="ARBA" id="ARBA00022801"/>
    </source>
</evidence>
<comment type="similarity">
    <text evidence="1 5 6">Belongs to the peptidase S8 family.</text>
</comment>
<dbReference type="EMBL" id="WWBZ02000062">
    <property type="protein sequence ID" value="KAF4303510.1"/>
    <property type="molecule type" value="Genomic_DNA"/>
</dbReference>
<evidence type="ECO:0000256" key="7">
    <source>
        <dbReference type="SAM" id="SignalP"/>
    </source>
</evidence>
<feature type="chain" id="PRO_5034834969" evidence="7">
    <location>
        <begin position="16"/>
        <end position="405"/>
    </location>
</feature>
<feature type="signal peptide" evidence="7">
    <location>
        <begin position="1"/>
        <end position="15"/>
    </location>
</feature>
<feature type="active site" description="Charge relay system" evidence="5">
    <location>
        <position position="147"/>
    </location>
</feature>
<feature type="active site" description="Charge relay system" evidence="5">
    <location>
        <position position="178"/>
    </location>
</feature>
<comment type="caution">
    <text evidence="9">The sequence shown here is derived from an EMBL/GenBank/DDBJ whole genome shotgun (WGS) entry which is preliminary data.</text>
</comment>
<keyword evidence="10" id="KW-1185">Reference proteome</keyword>
<dbReference type="Gene3D" id="3.40.50.200">
    <property type="entry name" value="Peptidase S8/S53 domain"/>
    <property type="match status" value="1"/>
</dbReference>
<dbReference type="PROSITE" id="PS00137">
    <property type="entry name" value="SUBTILASE_HIS"/>
    <property type="match status" value="1"/>
</dbReference>
<evidence type="ECO:0000256" key="6">
    <source>
        <dbReference type="RuleBase" id="RU003355"/>
    </source>
</evidence>
<dbReference type="Proteomes" id="UP000572817">
    <property type="component" value="Unassembled WGS sequence"/>
</dbReference>
<dbReference type="InterPro" id="IPR000209">
    <property type="entry name" value="Peptidase_S8/S53_dom"/>
</dbReference>
<dbReference type="InterPro" id="IPR034193">
    <property type="entry name" value="PCSK9_ProteinaseK-like"/>
</dbReference>
<evidence type="ECO:0000256" key="2">
    <source>
        <dbReference type="ARBA" id="ARBA00022670"/>
    </source>
</evidence>
<dbReference type="SUPFAM" id="SSF52743">
    <property type="entry name" value="Subtilisin-like"/>
    <property type="match status" value="1"/>
</dbReference>
<keyword evidence="4 5" id="KW-0720">Serine protease</keyword>
<reference evidence="9" key="1">
    <citation type="submission" date="2020-04" db="EMBL/GenBank/DDBJ databases">
        <title>Genome Assembly and Annotation of Botryosphaeria dothidea sdau 11-99, a Latent Pathogen of Apple Fruit Ring Rot in China.</title>
        <authorList>
            <person name="Yu C."/>
            <person name="Diao Y."/>
            <person name="Lu Q."/>
            <person name="Zhao J."/>
            <person name="Cui S."/>
            <person name="Peng C."/>
            <person name="He B."/>
            <person name="Liu H."/>
        </authorList>
    </citation>
    <scope>NUCLEOTIDE SEQUENCE [LARGE SCALE GENOMIC DNA]</scope>
    <source>
        <strain evidence="9">Sdau11-99</strain>
    </source>
</reference>
<dbReference type="AlphaFoldDB" id="A0A8H4ILY1"/>
<dbReference type="GO" id="GO:0006508">
    <property type="term" value="P:proteolysis"/>
    <property type="evidence" value="ECO:0007669"/>
    <property type="project" value="UniProtKB-KW"/>
</dbReference>
<dbReference type="InterPro" id="IPR022398">
    <property type="entry name" value="Peptidase_S8_His-AS"/>
</dbReference>
<accession>A0A8H4ILY1</accession>
<sequence>MKAALTFLLAALTSAAPSLLLRRQDTKEYDVLAAPTADVAALLESLGLSPANDGVFATFDNARFRGFSGAVTEDEVEVLRAAEGVLSVREVAQIAPAASRQDAPWGLQRVSQEGRVGVVGSATGRGYTYTWNDTSVLGDGVDIYVIDSGIYLEHDEFGGRAVLGFNYYSDKPGDVFGHGSHCAGTAAGETVGVATNANLIDVKTIADDGLGSSSGFFAGLDWILQSHANRSTKPDFVASIVSMSISFSSVLDNVDTAVTELAAGGIHVSIAAGNTYDDACTHSPSSAGGPGTDLLVVGASTINDTILWFSSTGPCVDVYAPGAEVVSAAVSGPSAYVSDSGTSMAAPHVAGLLAYFVGDEKALGGSPSAAKEKLVGIARGREGVLTVSANFVEGGEVVLAGNGVA</sequence>
<dbReference type="InterPro" id="IPR023827">
    <property type="entry name" value="Peptidase_S8_Asp-AS"/>
</dbReference>
<dbReference type="InterPro" id="IPR036852">
    <property type="entry name" value="Peptidase_S8/S53_dom_sf"/>
</dbReference>
<evidence type="ECO:0000256" key="1">
    <source>
        <dbReference type="ARBA" id="ARBA00011073"/>
    </source>
</evidence>
<dbReference type="PROSITE" id="PS00136">
    <property type="entry name" value="SUBTILASE_ASP"/>
    <property type="match status" value="1"/>
</dbReference>
<dbReference type="InterPro" id="IPR015500">
    <property type="entry name" value="Peptidase_S8_subtilisin-rel"/>
</dbReference>
<evidence type="ECO:0000256" key="5">
    <source>
        <dbReference type="PROSITE-ProRule" id="PRU01240"/>
    </source>
</evidence>
<proteinExistence type="inferred from homology"/>
<keyword evidence="7" id="KW-0732">Signal</keyword>
<organism evidence="9 10">
    <name type="scientific">Botryosphaeria dothidea</name>
    <dbReference type="NCBI Taxonomy" id="55169"/>
    <lineage>
        <taxon>Eukaryota</taxon>
        <taxon>Fungi</taxon>
        <taxon>Dikarya</taxon>
        <taxon>Ascomycota</taxon>
        <taxon>Pezizomycotina</taxon>
        <taxon>Dothideomycetes</taxon>
        <taxon>Dothideomycetes incertae sedis</taxon>
        <taxon>Botryosphaeriales</taxon>
        <taxon>Botryosphaeriaceae</taxon>
        <taxon>Botryosphaeria</taxon>
    </lineage>
</organism>
<dbReference type="PANTHER" id="PTHR43806:SF11">
    <property type="entry name" value="CEREVISIN-RELATED"/>
    <property type="match status" value="1"/>
</dbReference>
<gene>
    <name evidence="9" type="ORF">GTA08_BOTSDO08828</name>
</gene>
<dbReference type="InterPro" id="IPR023828">
    <property type="entry name" value="Peptidase_S8_Ser-AS"/>
</dbReference>
<dbReference type="PANTHER" id="PTHR43806">
    <property type="entry name" value="PEPTIDASE S8"/>
    <property type="match status" value="1"/>
</dbReference>
<feature type="domain" description="Peptidase S8/S53" evidence="8">
    <location>
        <begin position="138"/>
        <end position="378"/>
    </location>
</feature>
<dbReference type="Pfam" id="PF00082">
    <property type="entry name" value="Peptidase_S8"/>
    <property type="match status" value="1"/>
</dbReference>
<dbReference type="OrthoDB" id="206201at2759"/>
<dbReference type="PROSITE" id="PS00138">
    <property type="entry name" value="SUBTILASE_SER"/>
    <property type="match status" value="1"/>
</dbReference>
<keyword evidence="3 5" id="KW-0378">Hydrolase</keyword>